<dbReference type="EMBL" id="BAAAOS010000053">
    <property type="protein sequence ID" value="GAA1602797.1"/>
    <property type="molecule type" value="Genomic_DNA"/>
</dbReference>
<evidence type="ECO:0000256" key="1">
    <source>
        <dbReference type="SAM" id="MobiDB-lite"/>
    </source>
</evidence>
<feature type="compositionally biased region" description="Basic and acidic residues" evidence="1">
    <location>
        <begin position="56"/>
        <end position="71"/>
    </location>
</feature>
<gene>
    <name evidence="2" type="ORF">GCM10009789_66000</name>
</gene>
<comment type="caution">
    <text evidence="2">The sequence shown here is derived from an EMBL/GenBank/DDBJ whole genome shotgun (WGS) entry which is preliminary data.</text>
</comment>
<evidence type="ECO:0000313" key="3">
    <source>
        <dbReference type="Proteomes" id="UP001500393"/>
    </source>
</evidence>
<proteinExistence type="predicted"/>
<dbReference type="RefSeq" id="WP_344220656.1">
    <property type="nucleotide sequence ID" value="NZ_BAAAOS010000053.1"/>
</dbReference>
<keyword evidence="3" id="KW-1185">Reference proteome</keyword>
<dbReference type="Proteomes" id="UP001500393">
    <property type="component" value="Unassembled WGS sequence"/>
</dbReference>
<feature type="region of interest" description="Disordered" evidence="1">
    <location>
        <begin position="52"/>
        <end position="71"/>
    </location>
</feature>
<reference evidence="2 3" key="1">
    <citation type="journal article" date="2019" name="Int. J. Syst. Evol. Microbiol.">
        <title>The Global Catalogue of Microorganisms (GCM) 10K type strain sequencing project: providing services to taxonomists for standard genome sequencing and annotation.</title>
        <authorList>
            <consortium name="The Broad Institute Genomics Platform"/>
            <consortium name="The Broad Institute Genome Sequencing Center for Infectious Disease"/>
            <person name="Wu L."/>
            <person name="Ma J."/>
        </authorList>
    </citation>
    <scope>NUCLEOTIDE SEQUENCE [LARGE SCALE GENOMIC DNA]</scope>
    <source>
        <strain evidence="2 3">JCM 14969</strain>
    </source>
</reference>
<accession>A0ABN2EEN2</accession>
<sequence length="71" mass="7537">MAMVRSQIAACSFEEVVAEDQLEHGRPLGGELQIAAAEFQQTILSPYCAVGGGRGQSRDEVGQAGCRDRGQ</sequence>
<name>A0ABN2EEN2_9ACTN</name>
<organism evidence="2 3">
    <name type="scientific">Kribbella sancticallisti</name>
    <dbReference type="NCBI Taxonomy" id="460087"/>
    <lineage>
        <taxon>Bacteria</taxon>
        <taxon>Bacillati</taxon>
        <taxon>Actinomycetota</taxon>
        <taxon>Actinomycetes</taxon>
        <taxon>Propionibacteriales</taxon>
        <taxon>Kribbellaceae</taxon>
        <taxon>Kribbella</taxon>
    </lineage>
</organism>
<protein>
    <submittedName>
        <fullName evidence="2">Uncharacterized protein</fullName>
    </submittedName>
</protein>
<evidence type="ECO:0000313" key="2">
    <source>
        <dbReference type="EMBL" id="GAA1602797.1"/>
    </source>
</evidence>